<protein>
    <submittedName>
        <fullName evidence="2">Uncharacterized protein</fullName>
    </submittedName>
</protein>
<evidence type="ECO:0000256" key="1">
    <source>
        <dbReference type="SAM" id="MobiDB-lite"/>
    </source>
</evidence>
<sequence>MQTGLSCNRASRALRPHDPHPMVHAAHDQTQKITSIVIAAPSIVAAAPLPSNGRRHRNCKGRECTTSIVTAAPLSSTGRRHRNCCRASARPRSWLPRRRCQLDDGATKTAAALLTRPAHGAQPHVVIIPACYCGACCSWLSSHCSACQRALDFKSFSISHNTWQQPSSQLSHKKLIFQSVFILSVHAIFFHTT</sequence>
<reference evidence="2" key="1">
    <citation type="submission" date="2020-05" db="EMBL/GenBank/DDBJ databases">
        <title>WGS assembly of Panicum virgatum.</title>
        <authorList>
            <person name="Lovell J.T."/>
            <person name="Jenkins J."/>
            <person name="Shu S."/>
            <person name="Juenger T.E."/>
            <person name="Schmutz J."/>
        </authorList>
    </citation>
    <scope>NUCLEOTIDE SEQUENCE</scope>
    <source>
        <strain evidence="2">AP13</strain>
    </source>
</reference>
<dbReference type="EMBL" id="CM029054">
    <property type="protein sequence ID" value="KAG2534247.1"/>
    <property type="molecule type" value="Genomic_DNA"/>
</dbReference>
<dbReference type="Proteomes" id="UP000823388">
    <property type="component" value="Chromosome 9N"/>
</dbReference>
<gene>
    <name evidence="2" type="ORF">PVAP13_9NG037646</name>
</gene>
<evidence type="ECO:0000313" key="2">
    <source>
        <dbReference type="EMBL" id="KAG2534247.1"/>
    </source>
</evidence>
<name>A0A8T0MBN5_PANVG</name>
<feature type="region of interest" description="Disordered" evidence="1">
    <location>
        <begin position="1"/>
        <end position="21"/>
    </location>
</feature>
<organism evidence="2 3">
    <name type="scientific">Panicum virgatum</name>
    <name type="common">Blackwell switchgrass</name>
    <dbReference type="NCBI Taxonomy" id="38727"/>
    <lineage>
        <taxon>Eukaryota</taxon>
        <taxon>Viridiplantae</taxon>
        <taxon>Streptophyta</taxon>
        <taxon>Embryophyta</taxon>
        <taxon>Tracheophyta</taxon>
        <taxon>Spermatophyta</taxon>
        <taxon>Magnoliopsida</taxon>
        <taxon>Liliopsida</taxon>
        <taxon>Poales</taxon>
        <taxon>Poaceae</taxon>
        <taxon>PACMAD clade</taxon>
        <taxon>Panicoideae</taxon>
        <taxon>Panicodae</taxon>
        <taxon>Paniceae</taxon>
        <taxon>Panicinae</taxon>
        <taxon>Panicum</taxon>
        <taxon>Panicum sect. Hiantes</taxon>
    </lineage>
</organism>
<evidence type="ECO:0000313" key="3">
    <source>
        <dbReference type="Proteomes" id="UP000823388"/>
    </source>
</evidence>
<proteinExistence type="predicted"/>
<accession>A0A8T0MBN5</accession>
<dbReference type="AlphaFoldDB" id="A0A8T0MBN5"/>
<comment type="caution">
    <text evidence="2">The sequence shown here is derived from an EMBL/GenBank/DDBJ whole genome shotgun (WGS) entry which is preliminary data.</text>
</comment>
<keyword evidence="3" id="KW-1185">Reference proteome</keyword>